<feature type="domain" description="Transposase IS4-like" evidence="1">
    <location>
        <begin position="12"/>
        <end position="122"/>
    </location>
</feature>
<proteinExistence type="predicted"/>
<dbReference type="Pfam" id="PF01609">
    <property type="entry name" value="DDE_Tnp_1"/>
    <property type="match status" value="1"/>
</dbReference>
<dbReference type="EMBL" id="JAQQAL010000049">
    <property type="protein sequence ID" value="MDC7228509.1"/>
    <property type="molecule type" value="Genomic_DNA"/>
</dbReference>
<evidence type="ECO:0000259" key="1">
    <source>
        <dbReference type="Pfam" id="PF01609"/>
    </source>
</evidence>
<dbReference type="GO" id="GO:0006313">
    <property type="term" value="P:DNA transposition"/>
    <property type="evidence" value="ECO:0007669"/>
    <property type="project" value="InterPro"/>
</dbReference>
<gene>
    <name evidence="2" type="ORF">PQJ61_17235</name>
</gene>
<dbReference type="AlphaFoldDB" id="A0AAJ1IFR2"/>
<dbReference type="Proteomes" id="UP001221217">
    <property type="component" value="Unassembled WGS sequence"/>
</dbReference>
<dbReference type="PANTHER" id="PTHR35604">
    <property type="entry name" value="TRANSPOSASE INSH FOR INSERTION SEQUENCE ELEMENT IS5A-RELATED"/>
    <property type="match status" value="1"/>
</dbReference>
<dbReference type="InterPro" id="IPR002559">
    <property type="entry name" value="Transposase_11"/>
</dbReference>
<dbReference type="PANTHER" id="PTHR35604:SF2">
    <property type="entry name" value="TRANSPOSASE INSH FOR INSERTION SEQUENCE ELEMENT IS5A-RELATED"/>
    <property type="match status" value="1"/>
</dbReference>
<organism evidence="2 3">
    <name type="scientific">Candidatus Thalassospirochaeta sargassi</name>
    <dbReference type="NCBI Taxonomy" id="3119039"/>
    <lineage>
        <taxon>Bacteria</taxon>
        <taxon>Pseudomonadati</taxon>
        <taxon>Spirochaetota</taxon>
        <taxon>Spirochaetia</taxon>
        <taxon>Spirochaetales</taxon>
        <taxon>Spirochaetaceae</taxon>
        <taxon>Candidatus Thalassospirochaeta</taxon>
    </lineage>
</organism>
<evidence type="ECO:0000313" key="3">
    <source>
        <dbReference type="Proteomes" id="UP001221217"/>
    </source>
</evidence>
<accession>A0AAJ1IFR2</accession>
<sequence>MKIKKSKKAKCLKTGQIINYALTSAELHDSQVLEELLEESNSHHELSADSAYSEAPIKEIVSELKIRNRIHEKGYKNNPLTEKQKLKNRKKSKTRARVEHVFGFMVNSMQENFIRYIGQEIAEIVIG</sequence>
<reference evidence="2 3" key="1">
    <citation type="submission" date="2022-12" db="EMBL/GenBank/DDBJ databases">
        <title>Metagenome assembled genome from gulf of manar.</title>
        <authorList>
            <person name="Kohli P."/>
            <person name="Pk S."/>
            <person name="Venkata Ramana C."/>
            <person name="Sasikala C."/>
        </authorList>
    </citation>
    <scope>NUCLEOTIDE SEQUENCE [LARGE SCALE GENOMIC DNA]</scope>
    <source>
        <strain evidence="2">JB008</strain>
    </source>
</reference>
<dbReference type="GO" id="GO:0004803">
    <property type="term" value="F:transposase activity"/>
    <property type="evidence" value="ECO:0007669"/>
    <property type="project" value="InterPro"/>
</dbReference>
<comment type="caution">
    <text evidence="2">The sequence shown here is derived from an EMBL/GenBank/DDBJ whole genome shotgun (WGS) entry which is preliminary data.</text>
</comment>
<name>A0AAJ1IFR2_9SPIO</name>
<dbReference type="GO" id="GO:0003677">
    <property type="term" value="F:DNA binding"/>
    <property type="evidence" value="ECO:0007669"/>
    <property type="project" value="InterPro"/>
</dbReference>
<evidence type="ECO:0000313" key="2">
    <source>
        <dbReference type="EMBL" id="MDC7228509.1"/>
    </source>
</evidence>
<protein>
    <submittedName>
        <fullName evidence="2">Transposase</fullName>
    </submittedName>
</protein>